<evidence type="ECO:0000256" key="7">
    <source>
        <dbReference type="ARBA" id="ARBA00022843"/>
    </source>
</evidence>
<evidence type="ECO:0000256" key="11">
    <source>
        <dbReference type="ARBA" id="ARBA00068630"/>
    </source>
</evidence>
<dbReference type="Pfam" id="PF25790">
    <property type="entry name" value="BCD1"/>
    <property type="match status" value="1"/>
</dbReference>
<evidence type="ECO:0000259" key="15">
    <source>
        <dbReference type="PROSITE" id="PS51083"/>
    </source>
</evidence>
<protein>
    <recommendedName>
        <fullName evidence="11">Box C/D snoRNA protein 1</fullName>
    </recommendedName>
    <alternativeName>
        <fullName evidence="12">Zinc finger HIT domain-containing protein 6</fullName>
    </alternativeName>
</protein>
<evidence type="ECO:0000256" key="1">
    <source>
        <dbReference type="ARBA" id="ARBA00022499"/>
    </source>
</evidence>
<accession>A0A8D0KFI6</accession>
<proteinExistence type="inferred from homology"/>
<name>A0A8D0KFI6_SALMN</name>
<evidence type="ECO:0000256" key="10">
    <source>
        <dbReference type="ARBA" id="ARBA00061949"/>
    </source>
</evidence>
<dbReference type="InterPro" id="IPR057721">
    <property type="entry name" value="BCD1_alpha/beta"/>
</dbReference>
<comment type="similarity">
    <text evidence="9">Belongs to the BCD1 family.</text>
</comment>
<dbReference type="InterPro" id="IPR051639">
    <property type="entry name" value="BCD1"/>
</dbReference>
<keyword evidence="3" id="KW-0597">Phosphoprotein</keyword>
<keyword evidence="4" id="KW-0479">Metal-binding</keyword>
<keyword evidence="2" id="KW-0690">Ribosome biogenesis</keyword>
<dbReference type="PANTHER" id="PTHR13483">
    <property type="entry name" value="BOX C_D SNORNA PROTEIN 1-RELATED"/>
    <property type="match status" value="1"/>
</dbReference>
<reference evidence="16" key="1">
    <citation type="submission" date="2025-08" db="UniProtKB">
        <authorList>
            <consortium name="Ensembl"/>
        </authorList>
    </citation>
    <scope>IDENTIFICATION</scope>
</reference>
<dbReference type="GO" id="GO:0051117">
    <property type="term" value="F:ATPase binding"/>
    <property type="evidence" value="ECO:0007669"/>
    <property type="project" value="Ensembl"/>
</dbReference>
<dbReference type="GO" id="GO:0005634">
    <property type="term" value="C:nucleus"/>
    <property type="evidence" value="ECO:0007669"/>
    <property type="project" value="TreeGrafter"/>
</dbReference>
<dbReference type="InterPro" id="IPR007529">
    <property type="entry name" value="Znf_HIT"/>
</dbReference>
<reference evidence="16" key="2">
    <citation type="submission" date="2025-09" db="UniProtKB">
        <authorList>
            <consortium name="Ensembl"/>
        </authorList>
    </citation>
    <scope>IDENTIFICATION</scope>
</reference>
<evidence type="ECO:0000256" key="13">
    <source>
        <dbReference type="PROSITE-ProRule" id="PRU00453"/>
    </source>
</evidence>
<feature type="domain" description="HIT-type" evidence="15">
    <location>
        <begin position="31"/>
        <end position="65"/>
    </location>
</feature>
<evidence type="ECO:0000256" key="9">
    <source>
        <dbReference type="ARBA" id="ARBA00049654"/>
    </source>
</evidence>
<dbReference type="GeneTree" id="ENSGT00390000017201"/>
<sequence>MASVTVPNVAGESGKPPNLENVKRKLSLQSCEVCDTEEAKYRCPGCLKYSCSLPCVKKHKTASNCNGVREKTAYVSVTEFSDLNLLSDYRFLEELGRLADCAARDDILHRPSSNKFINLLKNRARRCNICLKTSPVGFTKRRENSTFFGKKEQKFFWHLKLIFPHSQAEFIRKRVPDDKLLSDILKLYLDPQEADPVILQRLKIYTMAPQSDIQILMKVENRPHNSIRTSFRNPCREASQDPTLFPRYEELDTKKSLLDNLKGKVVLEYPTLHVVLKKFNTDMIILGHDSSVSNKHLPKEASSEEEGEIHDSS</sequence>
<organism evidence="16 17">
    <name type="scientific">Salvator merianae</name>
    <name type="common">Argentine black and white tegu</name>
    <name type="synonym">Tupinambis merianae</name>
    <dbReference type="NCBI Taxonomy" id="96440"/>
    <lineage>
        <taxon>Eukaryota</taxon>
        <taxon>Metazoa</taxon>
        <taxon>Chordata</taxon>
        <taxon>Craniata</taxon>
        <taxon>Vertebrata</taxon>
        <taxon>Euteleostomi</taxon>
        <taxon>Lepidosauria</taxon>
        <taxon>Squamata</taxon>
        <taxon>Bifurcata</taxon>
        <taxon>Unidentata</taxon>
        <taxon>Episquamata</taxon>
        <taxon>Laterata</taxon>
        <taxon>Teiioidea</taxon>
        <taxon>Teiidae</taxon>
        <taxon>Salvator</taxon>
    </lineage>
</organism>
<evidence type="ECO:0000256" key="4">
    <source>
        <dbReference type="ARBA" id="ARBA00022723"/>
    </source>
</evidence>
<keyword evidence="1" id="KW-1017">Isopeptide bond</keyword>
<keyword evidence="17" id="KW-1185">Reference proteome</keyword>
<dbReference type="Ensembl" id="ENSSMRT00000026097.1">
    <property type="protein sequence ID" value="ENSSMRP00000022314.1"/>
    <property type="gene ID" value="ENSSMRG00000017343.1"/>
</dbReference>
<comment type="function">
    <text evidence="8">Required for box C/D snoRNAs accumulation involved in snoRNA processing, snoRNA transport to the nucleolus and ribosome biogenesis.</text>
</comment>
<dbReference type="GO" id="GO:0042802">
    <property type="term" value="F:identical protein binding"/>
    <property type="evidence" value="ECO:0007669"/>
    <property type="project" value="Ensembl"/>
</dbReference>
<dbReference type="GO" id="GO:0048254">
    <property type="term" value="P:snoRNA localization"/>
    <property type="evidence" value="ECO:0007669"/>
    <property type="project" value="Ensembl"/>
</dbReference>
<evidence type="ECO:0000256" key="3">
    <source>
        <dbReference type="ARBA" id="ARBA00022553"/>
    </source>
</evidence>
<evidence type="ECO:0000256" key="8">
    <source>
        <dbReference type="ARBA" id="ARBA00049598"/>
    </source>
</evidence>
<dbReference type="GO" id="GO:0000492">
    <property type="term" value="P:box C/D snoRNP assembly"/>
    <property type="evidence" value="ECO:0007669"/>
    <property type="project" value="Ensembl"/>
</dbReference>
<dbReference type="GO" id="GO:0000463">
    <property type="term" value="P:maturation of LSU-rRNA from tricistronic rRNA transcript (SSU-rRNA, 5.8S rRNA, LSU-rRNA)"/>
    <property type="evidence" value="ECO:0007669"/>
    <property type="project" value="TreeGrafter"/>
</dbReference>
<dbReference type="AlphaFoldDB" id="A0A8D0KFI6"/>
<feature type="compositionally biased region" description="Acidic residues" evidence="14">
    <location>
        <begin position="303"/>
        <end position="313"/>
    </location>
</feature>
<evidence type="ECO:0000256" key="12">
    <source>
        <dbReference type="ARBA" id="ARBA00077531"/>
    </source>
</evidence>
<dbReference type="GO" id="GO:0008270">
    <property type="term" value="F:zinc ion binding"/>
    <property type="evidence" value="ECO:0007669"/>
    <property type="project" value="UniProtKB-UniRule"/>
</dbReference>
<comment type="subunit">
    <text evidence="10">Interacts with FBL, SNU13, NOP58, NUFIP1, RUVBL1, RUVBL2 and TAF9. Interacts (via HIT-type zinc finger) with the RUVBL1/RUVBL2 complex in the presence of ADP.</text>
</comment>
<evidence type="ECO:0000256" key="6">
    <source>
        <dbReference type="ARBA" id="ARBA00022833"/>
    </source>
</evidence>
<evidence type="ECO:0000256" key="5">
    <source>
        <dbReference type="ARBA" id="ARBA00022771"/>
    </source>
</evidence>
<dbReference type="OMA" id="YWRVEWL"/>
<dbReference type="GO" id="GO:0001094">
    <property type="term" value="F:TFIID-class transcription factor complex binding"/>
    <property type="evidence" value="ECO:0007669"/>
    <property type="project" value="Ensembl"/>
</dbReference>
<evidence type="ECO:0000313" key="16">
    <source>
        <dbReference type="Ensembl" id="ENSSMRP00000022314.1"/>
    </source>
</evidence>
<dbReference type="PROSITE" id="PS51083">
    <property type="entry name" value="ZF_HIT"/>
    <property type="match status" value="1"/>
</dbReference>
<dbReference type="Gene3D" id="3.30.60.190">
    <property type="match status" value="1"/>
</dbReference>
<evidence type="ECO:0000256" key="2">
    <source>
        <dbReference type="ARBA" id="ARBA00022517"/>
    </source>
</evidence>
<evidence type="ECO:0000256" key="14">
    <source>
        <dbReference type="SAM" id="MobiDB-lite"/>
    </source>
</evidence>
<dbReference type="FunFam" id="3.30.60.190:FF:000001">
    <property type="entry name" value="box C/D snoRNA protein 1"/>
    <property type="match status" value="1"/>
</dbReference>
<dbReference type="Pfam" id="PF04438">
    <property type="entry name" value="zf-HIT"/>
    <property type="match status" value="1"/>
</dbReference>
<dbReference type="GO" id="GO:0051259">
    <property type="term" value="P:protein complex oligomerization"/>
    <property type="evidence" value="ECO:0007669"/>
    <property type="project" value="Ensembl"/>
</dbReference>
<evidence type="ECO:0000313" key="17">
    <source>
        <dbReference type="Proteomes" id="UP000694421"/>
    </source>
</evidence>
<dbReference type="Proteomes" id="UP000694421">
    <property type="component" value="Unplaced"/>
</dbReference>
<dbReference type="GO" id="GO:0070761">
    <property type="term" value="C:pre-snoRNP complex"/>
    <property type="evidence" value="ECO:0007669"/>
    <property type="project" value="Ensembl"/>
</dbReference>
<keyword evidence="6" id="KW-0862">Zinc</keyword>
<keyword evidence="5 13" id="KW-0863">Zinc-finger</keyword>
<feature type="region of interest" description="Disordered" evidence="14">
    <location>
        <begin position="294"/>
        <end position="313"/>
    </location>
</feature>
<dbReference type="SUPFAM" id="SSF144232">
    <property type="entry name" value="HIT/MYND zinc finger-like"/>
    <property type="match status" value="1"/>
</dbReference>
<dbReference type="PANTHER" id="PTHR13483:SF3">
    <property type="entry name" value="BOX C_D SNORNA PROTEIN 1"/>
    <property type="match status" value="1"/>
</dbReference>
<keyword evidence="7" id="KW-0832">Ubl conjugation</keyword>
<dbReference type="CDD" id="cd23023">
    <property type="entry name" value="zf-HIT_BCD1"/>
    <property type="match status" value="1"/>
</dbReference>